<dbReference type="GO" id="GO:0007169">
    <property type="term" value="P:cell surface receptor protein tyrosine kinase signaling pathway"/>
    <property type="evidence" value="ECO:0007669"/>
    <property type="project" value="TreeGrafter"/>
</dbReference>
<dbReference type="InterPro" id="IPR000719">
    <property type="entry name" value="Prot_kinase_dom"/>
</dbReference>
<keyword evidence="1" id="KW-0175">Coiled coil</keyword>
<dbReference type="InterPro" id="IPR020635">
    <property type="entry name" value="Tyr_kinase_cat_dom"/>
</dbReference>
<dbReference type="PANTHER" id="PTHR24416">
    <property type="entry name" value="TYROSINE-PROTEIN KINASE RECEPTOR"/>
    <property type="match status" value="1"/>
</dbReference>
<feature type="domain" description="Protein kinase" evidence="3">
    <location>
        <begin position="1"/>
        <end position="129"/>
    </location>
</feature>
<evidence type="ECO:0000256" key="1">
    <source>
        <dbReference type="SAM" id="Coils"/>
    </source>
</evidence>
<evidence type="ECO:0000256" key="2">
    <source>
        <dbReference type="SAM" id="MobiDB-lite"/>
    </source>
</evidence>
<dbReference type="Gene3D" id="1.10.510.10">
    <property type="entry name" value="Transferase(Phosphotransferase) domain 1"/>
    <property type="match status" value="1"/>
</dbReference>
<dbReference type="PANTHER" id="PTHR24416:SF489">
    <property type="entry name" value="PROTEIN KINASE DOMAIN-CONTAINING PROTEIN"/>
    <property type="match status" value="1"/>
</dbReference>
<dbReference type="GO" id="GO:0005886">
    <property type="term" value="C:plasma membrane"/>
    <property type="evidence" value="ECO:0007669"/>
    <property type="project" value="TreeGrafter"/>
</dbReference>
<dbReference type="CDD" id="cd01650">
    <property type="entry name" value="RT_nLTR_like"/>
    <property type="match status" value="1"/>
</dbReference>
<accession>A0A1I8FCE3</accession>
<dbReference type="InterPro" id="IPR011009">
    <property type="entry name" value="Kinase-like_dom_sf"/>
</dbReference>
<dbReference type="GO" id="GO:0004714">
    <property type="term" value="F:transmembrane receptor protein tyrosine kinase activity"/>
    <property type="evidence" value="ECO:0007669"/>
    <property type="project" value="TreeGrafter"/>
</dbReference>
<keyword evidence="4" id="KW-1185">Reference proteome</keyword>
<reference evidence="5" key="1">
    <citation type="submission" date="2016-11" db="UniProtKB">
        <authorList>
            <consortium name="WormBaseParasite"/>
        </authorList>
    </citation>
    <scope>IDENTIFICATION</scope>
</reference>
<dbReference type="SUPFAM" id="SSF56112">
    <property type="entry name" value="Protein kinase-like (PK-like)"/>
    <property type="match status" value="1"/>
</dbReference>
<feature type="compositionally biased region" description="Low complexity" evidence="2">
    <location>
        <begin position="221"/>
        <end position="231"/>
    </location>
</feature>
<dbReference type="WBParaSite" id="maker-unitig_284-snap-gene-0.2-mRNA-1">
    <property type="protein sequence ID" value="maker-unitig_284-snap-gene-0.2-mRNA-1"/>
    <property type="gene ID" value="maker-unitig_284-snap-gene-0.2"/>
</dbReference>
<feature type="region of interest" description="Disordered" evidence="2">
    <location>
        <begin position="194"/>
        <end position="213"/>
    </location>
</feature>
<protein>
    <submittedName>
        <fullName evidence="5">Protein kinase domain-containing protein</fullName>
    </submittedName>
</protein>
<dbReference type="InterPro" id="IPR001245">
    <property type="entry name" value="Ser-Thr/Tyr_kinase_cat_dom"/>
</dbReference>
<evidence type="ECO:0000259" key="3">
    <source>
        <dbReference type="PROSITE" id="PS50011"/>
    </source>
</evidence>
<dbReference type="PRINTS" id="PR00109">
    <property type="entry name" value="TYRKINASE"/>
</dbReference>
<dbReference type="Pfam" id="PF07714">
    <property type="entry name" value="PK_Tyr_Ser-Thr"/>
    <property type="match status" value="1"/>
</dbReference>
<sequence>VKIGDFGLARTVKDYYRTQTQKMVPVRWMPPEAIQYYFFTVHSDVWAYAVVLYELVTFGKYPFEELSQQQVMAQVNHGETLLSRFPAGATPVLHAIVSRCWQFEPKERPTMSELVAVLRENPECVTPCLDEAPPMQPRRRSWTEPAAATRCELSVGSPAAAPGARRSRQLNGMSVNSSFSNSIALVAASLLNSGPSGGGGGSGSGGGGKRDRAKTRVFAARTAAEATAASRRGSRLKPDRTAPDRHAPGRRQAPAKEAAATRTQLLRKLPRSYQKRTPHQPKAAWDSDEEISIARRDVQRTTAVFGQDSEQAETARAPRDTHARRTEAFVQEAVAEIQLATDNCRHTAAWRAINRLTGRKQRANAAVGAESIHHRKALLATHYHNVLNAPPPSADLLPIENFTPAEPSTFNSGPLTAYEVNRVLKTMRPDAAAGVDGIPPRVLKLPELTQDITTVLNKHCPLGGNPGATAADNWRTSKIVSIPKKGASTSLDNQRGIALECTLAKLLNAILRNRLLPGLNQMILSLQSGFRPGRSTTEQIAALRAVVEACKTHQRAVSIVFVDFRKAFDSAWRAAHLLREVFSSAANDDLKMRLFRAAVEPIFLYGLEAVPMTDSRSEPWTLPTDRCCERLPTDLLMARARVPQLSATPAAPADRAFVAAADERTSLIIMSAAGNGGVSRARGPIAAAKTIVINRTPAAAVATTSRRGAGVGIGSFVDLVDGATAAAAVRSSSAELSSVLTGRQKEKQEMRELNERFASYTEKTEKVKQLYECELQQMRRLLEEAEQYKAGAEVRVTSMGDQLSELQQLLDEANRQRAADREAADRLSQQVSDAEAETSLLRRRVAAFGEERARDQAETKRLRQEVARLRQ</sequence>
<organism evidence="4 5">
    <name type="scientific">Macrostomum lignano</name>
    <dbReference type="NCBI Taxonomy" id="282301"/>
    <lineage>
        <taxon>Eukaryota</taxon>
        <taxon>Metazoa</taxon>
        <taxon>Spiralia</taxon>
        <taxon>Lophotrochozoa</taxon>
        <taxon>Platyhelminthes</taxon>
        <taxon>Rhabditophora</taxon>
        <taxon>Macrostomorpha</taxon>
        <taxon>Macrostomida</taxon>
        <taxon>Macrostomidae</taxon>
        <taxon>Macrostomum</taxon>
    </lineage>
</organism>
<dbReference type="PROSITE" id="PS50011">
    <property type="entry name" value="PROTEIN_KINASE_DOM"/>
    <property type="match status" value="1"/>
</dbReference>
<feature type="coiled-coil region" evidence="1">
    <location>
        <begin position="743"/>
        <end position="844"/>
    </location>
</feature>
<name>A0A1I8FCE3_9PLAT</name>
<dbReference type="InterPro" id="IPR050122">
    <property type="entry name" value="RTK"/>
</dbReference>
<dbReference type="GO" id="GO:0005524">
    <property type="term" value="F:ATP binding"/>
    <property type="evidence" value="ECO:0007669"/>
    <property type="project" value="InterPro"/>
</dbReference>
<dbReference type="InterPro" id="IPR000477">
    <property type="entry name" value="RT_dom"/>
</dbReference>
<proteinExistence type="predicted"/>
<dbReference type="SMART" id="SM00219">
    <property type="entry name" value="TyrKc"/>
    <property type="match status" value="1"/>
</dbReference>
<feature type="region of interest" description="Disordered" evidence="2">
    <location>
        <begin position="221"/>
        <end position="260"/>
    </location>
</feature>
<feature type="compositionally biased region" description="Gly residues" evidence="2">
    <location>
        <begin position="195"/>
        <end position="207"/>
    </location>
</feature>
<dbReference type="Proteomes" id="UP000095280">
    <property type="component" value="Unplaced"/>
</dbReference>
<evidence type="ECO:0000313" key="4">
    <source>
        <dbReference type="Proteomes" id="UP000095280"/>
    </source>
</evidence>
<dbReference type="GO" id="GO:0043235">
    <property type="term" value="C:receptor complex"/>
    <property type="evidence" value="ECO:0007669"/>
    <property type="project" value="TreeGrafter"/>
</dbReference>
<evidence type="ECO:0000313" key="5">
    <source>
        <dbReference type="WBParaSite" id="maker-unitig_284-snap-gene-0.2-mRNA-1"/>
    </source>
</evidence>
<dbReference type="Pfam" id="PF00078">
    <property type="entry name" value="RVT_1"/>
    <property type="match status" value="1"/>
</dbReference>
<dbReference type="AlphaFoldDB" id="A0A1I8FCE3"/>
<feature type="compositionally biased region" description="Basic and acidic residues" evidence="2">
    <location>
        <begin position="236"/>
        <end position="247"/>
    </location>
</feature>